<evidence type="ECO:0000256" key="7">
    <source>
        <dbReference type="ARBA" id="ARBA00023172"/>
    </source>
</evidence>
<keyword evidence="6 9" id="KW-0238">DNA-binding</keyword>
<feature type="active site" evidence="9">
    <location>
        <position position="166"/>
    </location>
</feature>
<dbReference type="Gene3D" id="1.10.150.130">
    <property type="match status" value="1"/>
</dbReference>
<dbReference type="InterPro" id="IPR011010">
    <property type="entry name" value="DNA_brk_join_enz"/>
</dbReference>
<dbReference type="Proteomes" id="UP001201873">
    <property type="component" value="Unassembled WGS sequence"/>
</dbReference>
<dbReference type="EMBL" id="JALKFT010000008">
    <property type="protein sequence ID" value="MCK9876179.1"/>
    <property type="molecule type" value="Genomic_DNA"/>
</dbReference>
<evidence type="ECO:0000256" key="2">
    <source>
        <dbReference type="ARBA" id="ARBA00022490"/>
    </source>
</evidence>
<accession>A0ABT0JXA6</accession>
<evidence type="ECO:0000256" key="9">
    <source>
        <dbReference type="HAMAP-Rule" id="MF_01808"/>
    </source>
</evidence>
<feature type="active site" description="O-(3'-phospho-DNA)-tyrosine intermediate" evidence="9">
    <location>
        <position position="296"/>
    </location>
</feature>
<protein>
    <recommendedName>
        <fullName evidence="9">Tyrosine recombinase XerC</fullName>
    </recommendedName>
</protein>
<dbReference type="InterPro" id="IPR010998">
    <property type="entry name" value="Integrase_recombinase_N"/>
</dbReference>
<dbReference type="PROSITE" id="PS51898">
    <property type="entry name" value="TYR_RECOMBINASE"/>
    <property type="match status" value="1"/>
</dbReference>
<keyword evidence="2 9" id="KW-0963">Cytoplasm</keyword>
<keyword evidence="8 9" id="KW-0131">Cell cycle</keyword>
<evidence type="ECO:0000256" key="4">
    <source>
        <dbReference type="ARBA" id="ARBA00022829"/>
    </source>
</evidence>
<evidence type="ECO:0000256" key="5">
    <source>
        <dbReference type="ARBA" id="ARBA00022908"/>
    </source>
</evidence>
<dbReference type="InterPro" id="IPR050090">
    <property type="entry name" value="Tyrosine_recombinase_XerCD"/>
</dbReference>
<keyword evidence="5 9" id="KW-0229">DNA integration</keyword>
<evidence type="ECO:0000256" key="1">
    <source>
        <dbReference type="ARBA" id="ARBA00004496"/>
    </source>
</evidence>
<evidence type="ECO:0000256" key="3">
    <source>
        <dbReference type="ARBA" id="ARBA00022618"/>
    </source>
</evidence>
<reference evidence="12 13" key="1">
    <citation type="submission" date="2022-04" db="EMBL/GenBank/DDBJ databases">
        <title>Genome diversity in the genus Frankia.</title>
        <authorList>
            <person name="Carlos-Shanley C."/>
            <person name="Hahn D."/>
        </authorList>
    </citation>
    <scope>NUCLEOTIDE SEQUENCE [LARGE SCALE GENOMIC DNA]</scope>
    <source>
        <strain evidence="12 13">Ag45/Mut15</strain>
    </source>
</reference>
<proteinExistence type="inferred from homology"/>
<feature type="domain" description="Core-binding (CB)" evidence="11">
    <location>
        <begin position="1"/>
        <end position="82"/>
    </location>
</feature>
<dbReference type="InterPro" id="IPR044068">
    <property type="entry name" value="CB"/>
</dbReference>
<organism evidence="12 13">
    <name type="scientific">Frankia umida</name>
    <dbReference type="NCBI Taxonomy" id="573489"/>
    <lineage>
        <taxon>Bacteria</taxon>
        <taxon>Bacillati</taxon>
        <taxon>Actinomycetota</taxon>
        <taxon>Actinomycetes</taxon>
        <taxon>Frankiales</taxon>
        <taxon>Frankiaceae</taxon>
        <taxon>Frankia</taxon>
    </lineage>
</organism>
<sequence length="315" mass="33516">MTLAFRRHLIAERNRSPQTVRAYLGDLAGLRAHAARAGAADLAELDLNLLRGWLAAMRVAGVAPATLARRASLARVFCAFAARRGYLTEDVAARLVGARTVRQVPQILSAEAARTLLASAPPPSPPAASASAAGVGQQREAAARTRRAVALRDDLVLELLYGSGLRVSELCGLDLGDVDDERRLLRVRGKGGRERSVPFGVPAAAALRAWLRAGRPWLSTGAAGAALLLGQRGGRLDPRAVRRVLRLRMADAALPAGLTPHGLRHSAATHMLEGGADLRSVQEFLGHASLATTQIYTHVTPERLRAAFEQAHPRA</sequence>
<dbReference type="Gene3D" id="1.10.443.10">
    <property type="entry name" value="Intergrase catalytic core"/>
    <property type="match status" value="1"/>
</dbReference>
<feature type="active site" evidence="9">
    <location>
        <position position="261"/>
    </location>
</feature>
<keyword evidence="13" id="KW-1185">Reference proteome</keyword>
<feature type="active site" evidence="9">
    <location>
        <position position="264"/>
    </location>
</feature>
<keyword evidence="7 9" id="KW-0233">DNA recombination</keyword>
<comment type="caution">
    <text evidence="12">The sequence shown here is derived from an EMBL/GenBank/DDBJ whole genome shotgun (WGS) entry which is preliminary data.</text>
</comment>
<comment type="subcellular location">
    <subcellularLocation>
        <location evidence="1 9">Cytoplasm</location>
    </subcellularLocation>
</comment>
<dbReference type="InterPro" id="IPR023009">
    <property type="entry name" value="Tyrosine_recombinase_XerC/XerD"/>
</dbReference>
<feature type="active site" evidence="9">
    <location>
        <position position="287"/>
    </location>
</feature>
<dbReference type="SUPFAM" id="SSF47823">
    <property type="entry name" value="lambda integrase-like, N-terminal domain"/>
    <property type="match status" value="1"/>
</dbReference>
<evidence type="ECO:0000313" key="12">
    <source>
        <dbReference type="EMBL" id="MCK9876179.1"/>
    </source>
</evidence>
<comment type="similarity">
    <text evidence="9">Belongs to the 'phage' integrase family. XerC subfamily.</text>
</comment>
<gene>
    <name evidence="9" type="primary">xerC</name>
    <name evidence="12" type="ORF">MXD59_10395</name>
</gene>
<evidence type="ECO:0000259" key="10">
    <source>
        <dbReference type="PROSITE" id="PS51898"/>
    </source>
</evidence>
<dbReference type="InterPro" id="IPR004107">
    <property type="entry name" value="Integrase_SAM-like_N"/>
</dbReference>
<keyword evidence="4 9" id="KW-0159">Chromosome partition</keyword>
<dbReference type="PROSITE" id="PS51900">
    <property type="entry name" value="CB"/>
    <property type="match status" value="1"/>
</dbReference>
<evidence type="ECO:0000259" key="11">
    <source>
        <dbReference type="PROSITE" id="PS51900"/>
    </source>
</evidence>
<evidence type="ECO:0000313" key="13">
    <source>
        <dbReference type="Proteomes" id="UP001201873"/>
    </source>
</evidence>
<comment type="subunit">
    <text evidence="9">Forms a cyclic heterotetrameric complex composed of two molecules of XerC and two molecules of XerD.</text>
</comment>
<dbReference type="InterPro" id="IPR013762">
    <property type="entry name" value="Integrase-like_cat_sf"/>
</dbReference>
<name>A0ABT0JXA6_9ACTN</name>
<evidence type="ECO:0000256" key="6">
    <source>
        <dbReference type="ARBA" id="ARBA00023125"/>
    </source>
</evidence>
<dbReference type="Pfam" id="PF02899">
    <property type="entry name" value="Phage_int_SAM_1"/>
    <property type="match status" value="1"/>
</dbReference>
<comment type="function">
    <text evidence="9">Site-specific tyrosine recombinase, which acts by catalyzing the cutting and rejoining of the recombining DNA molecules. The XerC-XerD complex is essential to convert dimers of the bacterial chromosome into monomers to permit their segregation at cell division. It also contributes to the segregational stability of plasmids.</text>
</comment>
<dbReference type="PANTHER" id="PTHR30349">
    <property type="entry name" value="PHAGE INTEGRASE-RELATED"/>
    <property type="match status" value="1"/>
</dbReference>
<keyword evidence="3 9" id="KW-0132">Cell division</keyword>
<dbReference type="PANTHER" id="PTHR30349:SF77">
    <property type="entry name" value="TYROSINE RECOMBINASE XERC"/>
    <property type="match status" value="1"/>
</dbReference>
<feature type="active site" evidence="9">
    <location>
        <position position="190"/>
    </location>
</feature>
<dbReference type="InterPro" id="IPR002104">
    <property type="entry name" value="Integrase_catalytic"/>
</dbReference>
<dbReference type="Pfam" id="PF00589">
    <property type="entry name" value="Phage_integrase"/>
    <property type="match status" value="1"/>
</dbReference>
<evidence type="ECO:0000256" key="8">
    <source>
        <dbReference type="ARBA" id="ARBA00023306"/>
    </source>
</evidence>
<feature type="domain" description="Tyr recombinase" evidence="10">
    <location>
        <begin position="103"/>
        <end position="309"/>
    </location>
</feature>
<dbReference type="HAMAP" id="MF_01808">
    <property type="entry name" value="Recomb_XerC_XerD"/>
    <property type="match status" value="1"/>
</dbReference>
<dbReference type="SUPFAM" id="SSF56349">
    <property type="entry name" value="DNA breaking-rejoining enzymes"/>
    <property type="match status" value="1"/>
</dbReference>